<dbReference type="GO" id="GO:0000976">
    <property type="term" value="F:transcription cis-regulatory region binding"/>
    <property type="evidence" value="ECO:0007669"/>
    <property type="project" value="TreeGrafter"/>
</dbReference>
<dbReference type="GO" id="GO:0003700">
    <property type="term" value="F:DNA-binding transcription factor activity"/>
    <property type="evidence" value="ECO:0007669"/>
    <property type="project" value="InterPro"/>
</dbReference>
<dbReference type="Pfam" id="PF01475">
    <property type="entry name" value="FUR"/>
    <property type="match status" value="1"/>
</dbReference>
<dbReference type="InterPro" id="IPR036390">
    <property type="entry name" value="WH_DNA-bd_sf"/>
</dbReference>
<dbReference type="Gene3D" id="1.10.10.10">
    <property type="entry name" value="Winged helix-like DNA-binding domain superfamily/Winged helix DNA-binding domain"/>
    <property type="match status" value="1"/>
</dbReference>
<keyword evidence="5" id="KW-0238">DNA-binding</keyword>
<sequence length="194" mass="23206">MRGFSFKNWDFTQFIFLQQNRAFVKLWITFLEVGDVDNFFARYAIHNIMQLGTIIDLNYQMPKIKQNLFRETNQRQLILDYLHRSLAHPTAQEIFQIIKKDLPRVSLSTIYRNLIILEKQGKVSSLSYSKNFTRFELNHGDHYHFVCQKCDKVEHIDLDPLLELNSQLAKRHDLNVERHQLIFFGLCKNCQKKK</sequence>
<dbReference type="SUPFAM" id="SSF46785">
    <property type="entry name" value="Winged helix' DNA-binding domain"/>
    <property type="match status" value="1"/>
</dbReference>
<gene>
    <name evidence="9" type="ORF">COT97_04250</name>
</gene>
<reference evidence="10" key="1">
    <citation type="submission" date="2017-09" db="EMBL/GenBank/DDBJ databases">
        <title>Depth-based differentiation of microbial function through sediment-hosted aquifers and enrichment of novel symbionts in the deep terrestrial subsurface.</title>
        <authorList>
            <person name="Probst A.J."/>
            <person name="Ladd B."/>
            <person name="Jarett J.K."/>
            <person name="Geller-Mcgrath D.E."/>
            <person name="Sieber C.M.K."/>
            <person name="Emerson J.B."/>
            <person name="Anantharaman K."/>
            <person name="Thomas B.C."/>
            <person name="Malmstrom R."/>
            <person name="Stieglmeier M."/>
            <person name="Klingl A."/>
            <person name="Woyke T."/>
            <person name="Ryan C.M."/>
            <person name="Banfield J.F."/>
        </authorList>
    </citation>
    <scope>NUCLEOTIDE SEQUENCE [LARGE SCALE GENOMIC DNA]</scope>
</reference>
<feature type="binding site" evidence="8">
    <location>
        <position position="179"/>
    </location>
    <ligand>
        <name>Fe cation</name>
        <dbReference type="ChEBI" id="CHEBI:24875"/>
    </ligand>
</feature>
<dbReference type="PANTHER" id="PTHR33202">
    <property type="entry name" value="ZINC UPTAKE REGULATION PROTEIN"/>
    <property type="match status" value="1"/>
</dbReference>
<evidence type="ECO:0000256" key="4">
    <source>
        <dbReference type="ARBA" id="ARBA00023015"/>
    </source>
</evidence>
<evidence type="ECO:0000313" key="9">
    <source>
        <dbReference type="EMBL" id="PIR93907.1"/>
    </source>
</evidence>
<evidence type="ECO:0000256" key="2">
    <source>
        <dbReference type="ARBA" id="ARBA00022491"/>
    </source>
</evidence>
<dbReference type="InterPro" id="IPR036388">
    <property type="entry name" value="WH-like_DNA-bd_sf"/>
</dbReference>
<comment type="cofactor">
    <cofactor evidence="8">
        <name>Mn(2+)</name>
        <dbReference type="ChEBI" id="CHEBI:29035"/>
    </cofactor>
    <cofactor evidence="8">
        <name>Fe(2+)</name>
        <dbReference type="ChEBI" id="CHEBI:29033"/>
    </cofactor>
    <text evidence="8">Binds 1 Mn(2+) or Fe(2+) ion per subunit.</text>
</comment>
<feature type="binding site" evidence="7">
    <location>
        <position position="147"/>
    </location>
    <ligand>
        <name>Zn(2+)</name>
        <dbReference type="ChEBI" id="CHEBI:29105"/>
    </ligand>
</feature>
<keyword evidence="3 7" id="KW-0862">Zinc</keyword>
<keyword evidence="6" id="KW-0804">Transcription</keyword>
<dbReference type="Proteomes" id="UP000229901">
    <property type="component" value="Unassembled WGS sequence"/>
</dbReference>
<organism evidence="9 10">
    <name type="scientific">Candidatus Falkowbacteria bacterium CG10_big_fil_rev_8_21_14_0_10_39_11</name>
    <dbReference type="NCBI Taxonomy" id="1974565"/>
    <lineage>
        <taxon>Bacteria</taxon>
        <taxon>Candidatus Falkowiibacteriota</taxon>
    </lineage>
</organism>
<comment type="caution">
    <text evidence="9">The sequence shown here is derived from an EMBL/GenBank/DDBJ whole genome shotgun (WGS) entry which is preliminary data.</text>
</comment>
<dbReference type="PANTHER" id="PTHR33202:SF7">
    <property type="entry name" value="FERRIC UPTAKE REGULATION PROTEIN"/>
    <property type="match status" value="1"/>
</dbReference>
<feature type="binding site" evidence="7">
    <location>
        <position position="150"/>
    </location>
    <ligand>
        <name>Zn(2+)</name>
        <dbReference type="ChEBI" id="CHEBI:29105"/>
    </ligand>
</feature>
<dbReference type="GO" id="GO:0008270">
    <property type="term" value="F:zinc ion binding"/>
    <property type="evidence" value="ECO:0007669"/>
    <property type="project" value="TreeGrafter"/>
</dbReference>
<evidence type="ECO:0000256" key="5">
    <source>
        <dbReference type="ARBA" id="ARBA00023125"/>
    </source>
</evidence>
<dbReference type="GO" id="GO:1900376">
    <property type="term" value="P:regulation of secondary metabolite biosynthetic process"/>
    <property type="evidence" value="ECO:0007669"/>
    <property type="project" value="TreeGrafter"/>
</dbReference>
<feature type="binding site" evidence="7">
    <location>
        <position position="187"/>
    </location>
    <ligand>
        <name>Zn(2+)</name>
        <dbReference type="ChEBI" id="CHEBI:29105"/>
    </ligand>
</feature>
<evidence type="ECO:0000256" key="7">
    <source>
        <dbReference type="PIRSR" id="PIRSR602481-1"/>
    </source>
</evidence>
<evidence type="ECO:0000256" key="1">
    <source>
        <dbReference type="ARBA" id="ARBA00007957"/>
    </source>
</evidence>
<dbReference type="GO" id="GO:0045892">
    <property type="term" value="P:negative regulation of DNA-templated transcription"/>
    <property type="evidence" value="ECO:0007669"/>
    <property type="project" value="TreeGrafter"/>
</dbReference>
<dbReference type="InterPro" id="IPR043135">
    <property type="entry name" value="Fur_C"/>
</dbReference>
<keyword evidence="8" id="KW-0408">Iron</keyword>
<dbReference type="AlphaFoldDB" id="A0A2H0V480"/>
<feature type="binding site" evidence="7">
    <location>
        <position position="190"/>
    </location>
    <ligand>
        <name>Zn(2+)</name>
        <dbReference type="ChEBI" id="CHEBI:29105"/>
    </ligand>
</feature>
<evidence type="ECO:0000256" key="3">
    <source>
        <dbReference type="ARBA" id="ARBA00022833"/>
    </source>
</evidence>
<dbReference type="Gene3D" id="3.30.1490.190">
    <property type="match status" value="1"/>
</dbReference>
<keyword evidence="2" id="KW-0678">Repressor</keyword>
<evidence type="ECO:0000256" key="6">
    <source>
        <dbReference type="ARBA" id="ARBA00023163"/>
    </source>
</evidence>
<dbReference type="EMBL" id="PFAP01000031">
    <property type="protein sequence ID" value="PIR93907.1"/>
    <property type="molecule type" value="Genomic_DNA"/>
</dbReference>
<dbReference type="InterPro" id="IPR002481">
    <property type="entry name" value="FUR"/>
</dbReference>
<comment type="cofactor">
    <cofactor evidence="7">
        <name>Zn(2+)</name>
        <dbReference type="ChEBI" id="CHEBI:29105"/>
    </cofactor>
    <text evidence="7">Binds 1 zinc ion per subunit.</text>
</comment>
<keyword evidence="7" id="KW-0479">Metal-binding</keyword>
<proteinExistence type="inferred from homology"/>
<comment type="similarity">
    <text evidence="1">Belongs to the Fur family.</text>
</comment>
<evidence type="ECO:0000256" key="8">
    <source>
        <dbReference type="PIRSR" id="PIRSR602481-2"/>
    </source>
</evidence>
<evidence type="ECO:0008006" key="11">
    <source>
        <dbReference type="Google" id="ProtNLM"/>
    </source>
</evidence>
<dbReference type="CDD" id="cd07153">
    <property type="entry name" value="Fur_like"/>
    <property type="match status" value="1"/>
</dbReference>
<evidence type="ECO:0000313" key="10">
    <source>
        <dbReference type="Proteomes" id="UP000229901"/>
    </source>
</evidence>
<name>A0A2H0V480_9BACT</name>
<keyword evidence="4" id="KW-0805">Transcription regulation</keyword>
<protein>
    <recommendedName>
        <fullName evidence="11">Transcriptional repressor</fullName>
    </recommendedName>
</protein>
<accession>A0A2H0V480</accession>